<dbReference type="Proteomes" id="UP001302329">
    <property type="component" value="Unassembled WGS sequence"/>
</dbReference>
<protein>
    <submittedName>
        <fullName evidence="2">FkbM family methyltransferase</fullName>
    </submittedName>
</protein>
<feature type="domain" description="Methyltransferase FkbM" evidence="1">
    <location>
        <begin position="26"/>
        <end position="201"/>
    </location>
</feature>
<evidence type="ECO:0000313" key="2">
    <source>
        <dbReference type="EMBL" id="MEA5443560.1"/>
    </source>
</evidence>
<dbReference type="RefSeq" id="WP_323357543.1">
    <property type="nucleotide sequence ID" value="NZ_JAYGHY010000055.1"/>
</dbReference>
<proteinExistence type="predicted"/>
<dbReference type="GO" id="GO:0032259">
    <property type="term" value="P:methylation"/>
    <property type="evidence" value="ECO:0007669"/>
    <property type="project" value="UniProtKB-KW"/>
</dbReference>
<keyword evidence="2" id="KW-0808">Transferase</keyword>
<dbReference type="InterPro" id="IPR029063">
    <property type="entry name" value="SAM-dependent_MTases_sf"/>
</dbReference>
<evidence type="ECO:0000313" key="3">
    <source>
        <dbReference type="Proteomes" id="UP001302329"/>
    </source>
</evidence>
<accession>A0ABU5SYF6</accession>
<dbReference type="EMBL" id="JAYGHY010000055">
    <property type="protein sequence ID" value="MEA5443560.1"/>
    <property type="molecule type" value="Genomic_DNA"/>
</dbReference>
<organism evidence="2 3">
    <name type="scientific">Cyanobium gracile UHCC 0281</name>
    <dbReference type="NCBI Taxonomy" id="3110309"/>
    <lineage>
        <taxon>Bacteria</taxon>
        <taxon>Bacillati</taxon>
        <taxon>Cyanobacteriota</taxon>
        <taxon>Cyanophyceae</taxon>
        <taxon>Synechococcales</taxon>
        <taxon>Prochlorococcaceae</taxon>
        <taxon>Cyanobium</taxon>
    </lineage>
</organism>
<dbReference type="Gene3D" id="3.40.50.150">
    <property type="entry name" value="Vaccinia Virus protein VP39"/>
    <property type="match status" value="1"/>
</dbReference>
<keyword evidence="2" id="KW-0489">Methyltransferase</keyword>
<dbReference type="Pfam" id="PF05050">
    <property type="entry name" value="Methyltransf_21"/>
    <property type="match status" value="1"/>
</dbReference>
<dbReference type="GO" id="GO:0008168">
    <property type="term" value="F:methyltransferase activity"/>
    <property type="evidence" value="ECO:0007669"/>
    <property type="project" value="UniProtKB-KW"/>
</dbReference>
<reference evidence="2 3" key="1">
    <citation type="submission" date="2023-12" db="EMBL/GenBank/DDBJ databases">
        <title>Baltic Sea Cyanobacteria.</title>
        <authorList>
            <person name="Delbaje E."/>
            <person name="Fewer D.P."/>
            <person name="Shishido T.K."/>
        </authorList>
    </citation>
    <scope>NUCLEOTIDE SEQUENCE [LARGE SCALE GENOMIC DNA]</scope>
    <source>
        <strain evidence="2 3">UHCC 0281</strain>
    </source>
</reference>
<gene>
    <name evidence="2" type="ORF">VB739_13440</name>
</gene>
<evidence type="ECO:0000259" key="1">
    <source>
        <dbReference type="Pfam" id="PF05050"/>
    </source>
</evidence>
<comment type="caution">
    <text evidence="2">The sequence shown here is derived from an EMBL/GenBank/DDBJ whole genome shotgun (WGS) entry which is preliminary data.</text>
</comment>
<dbReference type="SUPFAM" id="SSF53335">
    <property type="entry name" value="S-adenosyl-L-methionine-dependent methyltransferases"/>
    <property type="match status" value="1"/>
</dbReference>
<name>A0ABU5SYF6_9CYAN</name>
<dbReference type="InterPro" id="IPR006342">
    <property type="entry name" value="FkbM_mtfrase"/>
</dbReference>
<sequence length="262" mass="29329">MRLLTKYQLALRALIEIKHQLNIVVVGANDGKTNDPIYGFAMRRSGATRILLIEPNKPLLPYLHSNYSSHPSFQIANCAIGKEGTLTLYAVKPEAWDLFRPTYAKGWPSYRAATGITSAIKSHLEEAMVGQNLDSDSMIDTLIIPSRNLNSLLEELKWPTHIDVLQIDAEGYDDEVIYNSSLSSTRPRLIYFESHNMSAEKGKSLKGYLSRLSYNNFCLGGDTLAVDSRMNPTCILLNLAMSMHSATEIAFRLIKSSWKILS</sequence>
<dbReference type="NCBIfam" id="TIGR01444">
    <property type="entry name" value="fkbM_fam"/>
    <property type="match status" value="1"/>
</dbReference>
<keyword evidence="3" id="KW-1185">Reference proteome</keyword>